<comment type="subcellular location">
    <subcellularLocation>
        <location evidence="8">Cytoplasm</location>
    </subcellularLocation>
</comment>
<dbReference type="SUPFAM" id="SSF52374">
    <property type="entry name" value="Nucleotidylyl transferase"/>
    <property type="match status" value="1"/>
</dbReference>
<feature type="domain" description="Arginyl tRNA synthetase N-terminal" evidence="11">
    <location>
        <begin position="10"/>
        <end position="85"/>
    </location>
</feature>
<evidence type="ECO:0000256" key="3">
    <source>
        <dbReference type="ARBA" id="ARBA00022741"/>
    </source>
</evidence>
<evidence type="ECO:0000256" key="6">
    <source>
        <dbReference type="ARBA" id="ARBA00023146"/>
    </source>
</evidence>
<keyword evidence="3 8" id="KW-0547">Nucleotide-binding</keyword>
<dbReference type="Proteomes" id="UP000183815">
    <property type="component" value="Unassembled WGS sequence"/>
</dbReference>
<dbReference type="Gene3D" id="3.40.50.620">
    <property type="entry name" value="HUPs"/>
    <property type="match status" value="1"/>
</dbReference>
<dbReference type="GO" id="GO:0006420">
    <property type="term" value="P:arginyl-tRNA aminoacylation"/>
    <property type="evidence" value="ECO:0007669"/>
    <property type="project" value="UniProtKB-UniRule"/>
</dbReference>
<protein>
    <recommendedName>
        <fullName evidence="8">Arginine--tRNA ligase</fullName>
        <ecNumber evidence="8">6.1.1.19</ecNumber>
    </recommendedName>
    <alternativeName>
        <fullName evidence="8">Arginyl-tRNA synthetase</fullName>
        <shortName evidence="8">ArgRS</shortName>
    </alternativeName>
</protein>
<dbReference type="GO" id="GO:0005524">
    <property type="term" value="F:ATP binding"/>
    <property type="evidence" value="ECO:0007669"/>
    <property type="project" value="UniProtKB-UniRule"/>
</dbReference>
<dbReference type="InterPro" id="IPR009080">
    <property type="entry name" value="tRNAsynth_Ia_anticodon-bd"/>
</dbReference>
<proteinExistence type="inferred from homology"/>
<dbReference type="InterPro" id="IPR001278">
    <property type="entry name" value="Arg-tRNA-ligase"/>
</dbReference>
<dbReference type="InterPro" id="IPR008909">
    <property type="entry name" value="DALR_anticod-bd"/>
</dbReference>
<dbReference type="SMART" id="SM00836">
    <property type="entry name" value="DALR_1"/>
    <property type="match status" value="1"/>
</dbReference>
<evidence type="ECO:0000256" key="4">
    <source>
        <dbReference type="ARBA" id="ARBA00022840"/>
    </source>
</evidence>
<evidence type="ECO:0000256" key="2">
    <source>
        <dbReference type="ARBA" id="ARBA00022598"/>
    </source>
</evidence>
<evidence type="ECO:0000259" key="11">
    <source>
        <dbReference type="SMART" id="SM01016"/>
    </source>
</evidence>
<dbReference type="HAMAP" id="MF_00123">
    <property type="entry name" value="Arg_tRNA_synth"/>
    <property type="match status" value="1"/>
</dbReference>
<gene>
    <name evidence="8" type="primary">argS</name>
    <name evidence="12" type="ORF">BEU04_02275</name>
</gene>
<dbReference type="Pfam" id="PF03485">
    <property type="entry name" value="Arg_tRNA_synt_N"/>
    <property type="match status" value="1"/>
</dbReference>
<keyword evidence="6 8" id="KW-0030">Aminoacyl-tRNA synthetase</keyword>
<accession>A0A1J5TNA6</accession>
<dbReference type="SMART" id="SM01016">
    <property type="entry name" value="Arg_tRNA_synt_N"/>
    <property type="match status" value="1"/>
</dbReference>
<dbReference type="PANTHER" id="PTHR11956">
    <property type="entry name" value="ARGINYL-TRNA SYNTHETASE"/>
    <property type="match status" value="1"/>
</dbReference>
<dbReference type="InterPro" id="IPR036695">
    <property type="entry name" value="Arg-tRNA-synth_N_sf"/>
</dbReference>
<name>A0A1J5TNA6_9ARCH</name>
<evidence type="ECO:0000256" key="9">
    <source>
        <dbReference type="RuleBase" id="RU363038"/>
    </source>
</evidence>
<dbReference type="InterPro" id="IPR005148">
    <property type="entry name" value="Arg-tRNA-synth_N"/>
</dbReference>
<keyword evidence="8" id="KW-0963">Cytoplasm</keyword>
<dbReference type="EMBL" id="MIYU01000017">
    <property type="protein sequence ID" value="OIR15172.1"/>
    <property type="molecule type" value="Genomic_DNA"/>
</dbReference>
<evidence type="ECO:0000313" key="12">
    <source>
        <dbReference type="EMBL" id="OIR15172.1"/>
    </source>
</evidence>
<dbReference type="SUPFAM" id="SSF55190">
    <property type="entry name" value="Arginyl-tRNA synthetase (ArgRS), N-terminal 'additional' domain"/>
    <property type="match status" value="1"/>
</dbReference>
<comment type="caution">
    <text evidence="12">The sequence shown here is derived from an EMBL/GenBank/DDBJ whole genome shotgun (WGS) entry which is preliminary data.</text>
</comment>
<dbReference type="EC" id="6.1.1.19" evidence="8"/>
<evidence type="ECO:0000256" key="8">
    <source>
        <dbReference type="HAMAP-Rule" id="MF_00123"/>
    </source>
</evidence>
<evidence type="ECO:0000256" key="5">
    <source>
        <dbReference type="ARBA" id="ARBA00022917"/>
    </source>
</evidence>
<evidence type="ECO:0000313" key="13">
    <source>
        <dbReference type="Proteomes" id="UP000183815"/>
    </source>
</evidence>
<keyword evidence="4 8" id="KW-0067">ATP-binding</keyword>
<dbReference type="PANTHER" id="PTHR11956:SF5">
    <property type="entry name" value="ARGININE--TRNA LIGASE, CYTOPLASMIC"/>
    <property type="match status" value="1"/>
</dbReference>
<dbReference type="AlphaFoldDB" id="A0A1J5TNA6"/>
<dbReference type="Gene3D" id="3.30.1360.70">
    <property type="entry name" value="Arginyl tRNA synthetase N-terminal domain"/>
    <property type="match status" value="1"/>
</dbReference>
<evidence type="ECO:0000256" key="7">
    <source>
        <dbReference type="ARBA" id="ARBA00049339"/>
    </source>
</evidence>
<dbReference type="SUPFAM" id="SSF47323">
    <property type="entry name" value="Anticodon-binding domain of a subclass of class I aminoacyl-tRNA synthetases"/>
    <property type="match status" value="1"/>
</dbReference>
<dbReference type="Pfam" id="PF05746">
    <property type="entry name" value="DALR_1"/>
    <property type="match status" value="1"/>
</dbReference>
<feature type="domain" description="DALR anticodon binding" evidence="10">
    <location>
        <begin position="449"/>
        <end position="561"/>
    </location>
</feature>
<dbReference type="PRINTS" id="PR01038">
    <property type="entry name" value="TRNASYNTHARG"/>
</dbReference>
<reference evidence="12 13" key="1">
    <citation type="submission" date="2016-08" db="EMBL/GenBank/DDBJ databases">
        <title>New Insights into Marine Group III Euryarchaeota, from dark to light.</title>
        <authorList>
            <person name="Haro-Moreno J.M."/>
            <person name="Rodriguez-Valera F."/>
            <person name="Lopez-Garcia P."/>
            <person name="Moreira D."/>
            <person name="Martin-Cuadrado A.B."/>
        </authorList>
    </citation>
    <scope>NUCLEOTIDE SEQUENCE [LARGE SCALE GENOMIC DNA]</scope>
    <source>
        <strain evidence="12">CG-Bathy1</strain>
    </source>
</reference>
<organism evidence="12 13">
    <name type="scientific">Marine Group III euryarchaeote CG-Bathy1</name>
    <dbReference type="NCBI Taxonomy" id="1889001"/>
    <lineage>
        <taxon>Archaea</taxon>
        <taxon>Methanobacteriati</taxon>
        <taxon>Thermoplasmatota</taxon>
        <taxon>Thermoplasmata</taxon>
        <taxon>Candidatus Thermoprofundales</taxon>
    </lineage>
</organism>
<keyword evidence="2 8" id="KW-0436">Ligase</keyword>
<dbReference type="GO" id="GO:0004814">
    <property type="term" value="F:arginine-tRNA ligase activity"/>
    <property type="evidence" value="ECO:0007669"/>
    <property type="project" value="UniProtKB-UniRule"/>
</dbReference>
<comment type="caution">
    <text evidence="8">Lacks conserved residue(s) required for the propagation of feature annotation.</text>
</comment>
<evidence type="ECO:0000256" key="1">
    <source>
        <dbReference type="ARBA" id="ARBA00005594"/>
    </source>
</evidence>
<dbReference type="NCBIfam" id="TIGR00456">
    <property type="entry name" value="argS"/>
    <property type="match status" value="1"/>
</dbReference>
<dbReference type="GO" id="GO:0005737">
    <property type="term" value="C:cytoplasm"/>
    <property type="evidence" value="ECO:0007669"/>
    <property type="project" value="UniProtKB-SubCell"/>
</dbReference>
<evidence type="ECO:0000259" key="10">
    <source>
        <dbReference type="SMART" id="SM00836"/>
    </source>
</evidence>
<comment type="catalytic activity">
    <reaction evidence="7 8">
        <text>tRNA(Arg) + L-arginine + ATP = L-arginyl-tRNA(Arg) + AMP + diphosphate</text>
        <dbReference type="Rhea" id="RHEA:20301"/>
        <dbReference type="Rhea" id="RHEA-COMP:9658"/>
        <dbReference type="Rhea" id="RHEA-COMP:9673"/>
        <dbReference type="ChEBI" id="CHEBI:30616"/>
        <dbReference type="ChEBI" id="CHEBI:32682"/>
        <dbReference type="ChEBI" id="CHEBI:33019"/>
        <dbReference type="ChEBI" id="CHEBI:78442"/>
        <dbReference type="ChEBI" id="CHEBI:78513"/>
        <dbReference type="ChEBI" id="CHEBI:456215"/>
        <dbReference type="EC" id="6.1.1.19"/>
    </reaction>
</comment>
<comment type="similarity">
    <text evidence="1 8 9">Belongs to the class-I aminoacyl-tRNA synthetase family.</text>
</comment>
<sequence>MTNVLEKARAELKEIIIEELSKLNWPELPINSDPIEGDLSIICFPAAKKMNKAPEEVANELAEHLLKTTSIKKIEIVNGYCNITIDWINLMPKIIDELNTDDFGKGNKKNKKILIEHTSANATGPLHIGRARNPIIGDTMARLLDFSGYQVETEYYVNDMGRQACTLAYGIEKHPNKGEGKIDYQLVECYKKGTVDLEESKEAKKDIYDLMEECESGDVESLTKVNGASKKVLEGMKISLDRLGVTPRIFTYESELITSGAVQKVISLLQNSPLCNEEGGALYLDLEEKGIAGRNQKFFFTRKNGLSLYTTRDVAYHMNKFERCDEALNILGEDHKLQGKLLTIALQEISQPVPKSMFYSFVSLPGGKMSTRAGRVVYLDEMMDEAVLLAKREIEKRRKDIVGKSLEELSEKIGIGAIRYNIIRIQSDKGFKFKWEEALNFEGDSAPFVMYSHARASSILKKIKRENNEGVIPKELHLSELKLIRTLMKFPSIVAEATERMKPHKMPYYLQTLSSNFNKFYRDCPVVDAEYEWFRKELVISTKKVLFEGLGILGIDAPEIM</sequence>
<dbReference type="InterPro" id="IPR014729">
    <property type="entry name" value="Rossmann-like_a/b/a_fold"/>
</dbReference>
<dbReference type="Pfam" id="PF00750">
    <property type="entry name" value="tRNA-synt_1d"/>
    <property type="match status" value="1"/>
</dbReference>
<keyword evidence="5 8" id="KW-0648">Protein biosynthesis</keyword>
<dbReference type="InterPro" id="IPR035684">
    <property type="entry name" value="ArgRS_core"/>
</dbReference>
<dbReference type="Gene3D" id="1.10.730.10">
    <property type="entry name" value="Isoleucyl-tRNA Synthetase, Domain 1"/>
    <property type="match status" value="1"/>
</dbReference>